<proteinExistence type="predicted"/>
<name>A0ABN1IGL3_9FLAO</name>
<keyword evidence="4" id="KW-1185">Reference proteome</keyword>
<sequence>MKKAKGKLGFIKKLFHHSDSAKLARKFIHQHHKELKEKQSPTFVTDTDTVKLKDIVFKTKKNFQLGYEVFGWYPYWEKDYYKYLNYNLLSTIAYFSYEVDPKTGNAITTHDWDTTPIVDSIKAYPDKKILLTVSNFGEKNNRKFLKNTTAVNQLVENLIQLLEKRKGNGVCIDFEGVAKSQKEEYTSFLLTLSNKLKKANKDYLVYITLPSVNWSEALDFNSINQTVDKFVIMGYDYYGKTSSVAGPVSPLNSDKTWEPYNLTTSVDYYLENKIPNNKLLLALPTYGSLWETKTQSLQSKVKNYIGSRTFSYIKKNIEGNEQIYIEPISKSAYSSFSIKGDKNQFRQCWFENDSSFVYKTKLIKDKKLAGLGIWALGYDKGYDDIWNVISSEMAVESENSDEKEQDSVKNAGSIFSKIVNTLGLKDPNSKINTVEEKLVSITDYKNVLLYTMSFALFFACVGFVWAMFSPNTRAGFFNNTSLKGYYIGLMLLLAIVIFRILDAIDDFIVMLIIGFLLGVLAFYIANGIVERKKKELP</sequence>
<evidence type="ECO:0000256" key="1">
    <source>
        <dbReference type="SAM" id="Phobius"/>
    </source>
</evidence>
<dbReference type="Proteomes" id="UP001501758">
    <property type="component" value="Unassembled WGS sequence"/>
</dbReference>
<dbReference type="RefSeq" id="WP_343909680.1">
    <property type="nucleotide sequence ID" value="NZ_BAAAGE010000001.1"/>
</dbReference>
<dbReference type="Gene3D" id="3.10.50.10">
    <property type="match status" value="1"/>
</dbReference>
<gene>
    <name evidence="3" type="ORF">GCM10009430_02320</name>
</gene>
<feature type="transmembrane region" description="Helical" evidence="1">
    <location>
        <begin position="507"/>
        <end position="529"/>
    </location>
</feature>
<protein>
    <recommendedName>
        <fullName evidence="2">GH18 domain-containing protein</fullName>
    </recommendedName>
</protein>
<organism evidence="3 4">
    <name type="scientific">Aquimarina litoralis</name>
    <dbReference type="NCBI Taxonomy" id="584605"/>
    <lineage>
        <taxon>Bacteria</taxon>
        <taxon>Pseudomonadati</taxon>
        <taxon>Bacteroidota</taxon>
        <taxon>Flavobacteriia</taxon>
        <taxon>Flavobacteriales</taxon>
        <taxon>Flavobacteriaceae</taxon>
        <taxon>Aquimarina</taxon>
    </lineage>
</organism>
<dbReference type="PROSITE" id="PS51910">
    <property type="entry name" value="GH18_2"/>
    <property type="match status" value="1"/>
</dbReference>
<evidence type="ECO:0000259" key="2">
    <source>
        <dbReference type="PROSITE" id="PS51910"/>
    </source>
</evidence>
<dbReference type="EMBL" id="BAAAGE010000001">
    <property type="protein sequence ID" value="GAA0712179.1"/>
    <property type="molecule type" value="Genomic_DNA"/>
</dbReference>
<evidence type="ECO:0000313" key="3">
    <source>
        <dbReference type="EMBL" id="GAA0712179.1"/>
    </source>
</evidence>
<dbReference type="SUPFAM" id="SSF51445">
    <property type="entry name" value="(Trans)glycosidases"/>
    <property type="match status" value="1"/>
</dbReference>
<evidence type="ECO:0000313" key="4">
    <source>
        <dbReference type="Proteomes" id="UP001501758"/>
    </source>
</evidence>
<dbReference type="PANTHER" id="PTHR46066:SF2">
    <property type="entry name" value="CHITINASE DOMAIN-CONTAINING PROTEIN 1"/>
    <property type="match status" value="1"/>
</dbReference>
<dbReference type="Pfam" id="PF00704">
    <property type="entry name" value="Glyco_hydro_18"/>
    <property type="match status" value="1"/>
</dbReference>
<dbReference type="PANTHER" id="PTHR46066">
    <property type="entry name" value="CHITINASE DOMAIN-CONTAINING PROTEIN 1 FAMILY MEMBER"/>
    <property type="match status" value="1"/>
</dbReference>
<reference evidence="3 4" key="1">
    <citation type="journal article" date="2019" name="Int. J. Syst. Evol. Microbiol.">
        <title>The Global Catalogue of Microorganisms (GCM) 10K type strain sequencing project: providing services to taxonomists for standard genome sequencing and annotation.</title>
        <authorList>
            <consortium name="The Broad Institute Genomics Platform"/>
            <consortium name="The Broad Institute Genome Sequencing Center for Infectious Disease"/>
            <person name="Wu L."/>
            <person name="Ma J."/>
        </authorList>
    </citation>
    <scope>NUCLEOTIDE SEQUENCE [LARGE SCALE GENOMIC DNA]</scope>
    <source>
        <strain evidence="3 4">JCM 15974</strain>
    </source>
</reference>
<feature type="transmembrane region" description="Helical" evidence="1">
    <location>
        <begin position="447"/>
        <end position="468"/>
    </location>
</feature>
<feature type="domain" description="GH18" evidence="2">
    <location>
        <begin position="67"/>
        <end position="396"/>
    </location>
</feature>
<dbReference type="InterPro" id="IPR001223">
    <property type="entry name" value="Glyco_hydro18_cat"/>
</dbReference>
<keyword evidence="1" id="KW-0472">Membrane</keyword>
<comment type="caution">
    <text evidence="3">The sequence shown here is derived from an EMBL/GenBank/DDBJ whole genome shotgun (WGS) entry which is preliminary data.</text>
</comment>
<keyword evidence="1" id="KW-0812">Transmembrane</keyword>
<keyword evidence="1" id="KW-1133">Transmembrane helix</keyword>
<dbReference type="InterPro" id="IPR017853">
    <property type="entry name" value="GH"/>
</dbReference>
<dbReference type="InterPro" id="IPR029070">
    <property type="entry name" value="Chitinase_insertion_sf"/>
</dbReference>
<accession>A0ABN1IGL3</accession>
<dbReference type="Gene3D" id="3.20.20.80">
    <property type="entry name" value="Glycosidases"/>
    <property type="match status" value="1"/>
</dbReference>
<feature type="transmembrane region" description="Helical" evidence="1">
    <location>
        <begin position="480"/>
        <end position="501"/>
    </location>
</feature>
<dbReference type="InterPro" id="IPR011583">
    <property type="entry name" value="Chitinase_II/V-like_cat"/>
</dbReference>
<dbReference type="SMART" id="SM00636">
    <property type="entry name" value="Glyco_18"/>
    <property type="match status" value="1"/>
</dbReference>